<dbReference type="RefSeq" id="WP_163931122.1">
    <property type="nucleotide sequence ID" value="NZ_BMQU01000003.1"/>
</dbReference>
<proteinExistence type="predicted"/>
<dbReference type="Proteomes" id="UP000471751">
    <property type="component" value="Unassembled WGS sequence"/>
</dbReference>
<feature type="chain" id="PRO_5026061206" evidence="1">
    <location>
        <begin position="18"/>
        <end position="471"/>
    </location>
</feature>
<keyword evidence="3" id="KW-1185">Reference proteome</keyword>
<evidence type="ECO:0000313" key="3">
    <source>
        <dbReference type="Proteomes" id="UP000471751"/>
    </source>
</evidence>
<name>A0A6I5RKA0_9PSED</name>
<dbReference type="PROSITE" id="PS51257">
    <property type="entry name" value="PROKAR_LIPOPROTEIN"/>
    <property type="match status" value="1"/>
</dbReference>
<evidence type="ECO:0000256" key="1">
    <source>
        <dbReference type="SAM" id="SignalP"/>
    </source>
</evidence>
<reference evidence="2 3" key="1">
    <citation type="submission" date="2020-02" db="EMBL/GenBank/DDBJ databases">
        <title>Broccoli isolated Pseudomonas sp.</title>
        <authorList>
            <person name="Fujikawa T."/>
            <person name="Sawada H."/>
        </authorList>
    </citation>
    <scope>NUCLEOTIDE SEQUENCE [LARGE SCALE GENOMIC DNA]</scope>
    <source>
        <strain evidence="2 3">JCM 32154</strain>
    </source>
</reference>
<protein>
    <submittedName>
        <fullName evidence="2">Esterase</fullName>
    </submittedName>
</protein>
<gene>
    <name evidence="2" type="ORF">G3O07_00050</name>
</gene>
<keyword evidence="1" id="KW-0732">Signal</keyword>
<accession>A0A6I5RKA0</accession>
<feature type="signal peptide" evidence="1">
    <location>
        <begin position="1"/>
        <end position="17"/>
    </location>
</feature>
<sequence length="471" mass="51233">MKSIFAHLLFSVFVSIAGCAQYGPYRTSPALCEGSTSACTDSMLYRHKDAGQATFDYSLGFVEFNDQGDLWPASGSQQQMAVVLDYLQRQAAHQDLLMVVFVHGWHHSAKGQTPGATSLHEDDRDGNVKTFQNVLLGLSQAERKQAAVLHRAPREVAGIYVGWRGDSITLKGLNELTFWDRKNTAAQVGHGGVTELLSRIELIKRTQDSKARDAAVTGAGLKALSVPATGCERLTATGQAITSQTKLVVVGHSFGGLVVQSAVGQILEDRAVRTKGGDYGCQLDVEGFGNLVVLINPAFEAQRYSVIHNLAATRNYYPAQQLPVELILTSQSDDATKYLFPAGRYVSTLFDRNGWDPKNVTAVGHYKPYITHTLSRSPSAPGITLKQAWLKNAKPDRDLCVAGLTLSRKQLSERNPYLNVSVAGDLINGHNDIDEPQIIEFIKQVILLSTLSDNDRQTAPADIDPGCAPVI</sequence>
<dbReference type="EMBL" id="JAAHBT010000001">
    <property type="protein sequence ID" value="NES08474.1"/>
    <property type="molecule type" value="Genomic_DNA"/>
</dbReference>
<comment type="caution">
    <text evidence="2">The sequence shown here is derived from an EMBL/GenBank/DDBJ whole genome shotgun (WGS) entry which is preliminary data.</text>
</comment>
<dbReference type="AlphaFoldDB" id="A0A6I5RKA0"/>
<organism evidence="2 3">
    <name type="scientific">Pseudomonas laurentiana</name>
    <dbReference type="NCBI Taxonomy" id="2364649"/>
    <lineage>
        <taxon>Bacteria</taxon>
        <taxon>Pseudomonadati</taxon>
        <taxon>Pseudomonadota</taxon>
        <taxon>Gammaproteobacteria</taxon>
        <taxon>Pseudomonadales</taxon>
        <taxon>Pseudomonadaceae</taxon>
        <taxon>Pseudomonas</taxon>
    </lineage>
</organism>
<evidence type="ECO:0000313" key="2">
    <source>
        <dbReference type="EMBL" id="NES08474.1"/>
    </source>
</evidence>